<dbReference type="CDD" id="cd00342">
    <property type="entry name" value="gram_neg_porins"/>
    <property type="match status" value="1"/>
</dbReference>
<dbReference type="InterPro" id="IPR050298">
    <property type="entry name" value="Gram-neg_bact_OMP"/>
</dbReference>
<evidence type="ECO:0000256" key="4">
    <source>
        <dbReference type="ARBA" id="ARBA00022452"/>
    </source>
</evidence>
<dbReference type="InterPro" id="IPR023614">
    <property type="entry name" value="Porin_dom_sf"/>
</dbReference>
<keyword evidence="8" id="KW-0626">Porin</keyword>
<comment type="subunit">
    <text evidence="2">Homotrimer.</text>
</comment>
<dbReference type="PRINTS" id="PR00182">
    <property type="entry name" value="ECOLNEIPORIN"/>
</dbReference>
<keyword evidence="7" id="KW-0406">Ion transport</keyword>
<dbReference type="InterPro" id="IPR033900">
    <property type="entry name" value="Gram_neg_porin_domain"/>
</dbReference>
<dbReference type="Gene3D" id="2.40.160.10">
    <property type="entry name" value="Porin"/>
    <property type="match status" value="1"/>
</dbReference>
<reference evidence="13 14" key="1">
    <citation type="journal article" date="2024" name="Chem. Sci.">
        <title>Discovery of megapolipeptins by genome mining of a Burkholderiales bacteria collection.</title>
        <authorList>
            <person name="Paulo B.S."/>
            <person name="Recchia M.J.J."/>
            <person name="Lee S."/>
            <person name="Fergusson C.H."/>
            <person name="Romanowski S.B."/>
            <person name="Hernandez A."/>
            <person name="Krull N."/>
            <person name="Liu D.Y."/>
            <person name="Cavanagh H."/>
            <person name="Bos A."/>
            <person name="Gray C.A."/>
            <person name="Murphy B.T."/>
            <person name="Linington R.G."/>
            <person name="Eustaquio A.S."/>
        </authorList>
    </citation>
    <scope>NUCLEOTIDE SEQUENCE [LARGE SCALE GENOMIC DNA]</scope>
    <source>
        <strain evidence="13 14">RL21-008-BIB-A</strain>
    </source>
</reference>
<dbReference type="PANTHER" id="PTHR34501:SF9">
    <property type="entry name" value="MAJOR OUTER MEMBRANE PROTEIN P.IA"/>
    <property type="match status" value="1"/>
</dbReference>
<organism evidence="13 14">
    <name type="scientific">Herbaspirillum lusitanum</name>
    <dbReference type="NCBI Taxonomy" id="213312"/>
    <lineage>
        <taxon>Bacteria</taxon>
        <taxon>Pseudomonadati</taxon>
        <taxon>Pseudomonadota</taxon>
        <taxon>Betaproteobacteria</taxon>
        <taxon>Burkholderiales</taxon>
        <taxon>Oxalobacteraceae</taxon>
        <taxon>Herbaspirillum</taxon>
    </lineage>
</organism>
<evidence type="ECO:0000313" key="13">
    <source>
        <dbReference type="EMBL" id="MFL9926826.1"/>
    </source>
</evidence>
<gene>
    <name evidence="13" type="ORF">PQR62_21325</name>
</gene>
<dbReference type="PANTHER" id="PTHR34501">
    <property type="entry name" value="PROTEIN YDDL-RELATED"/>
    <property type="match status" value="1"/>
</dbReference>
<dbReference type="PRINTS" id="PR00184">
    <property type="entry name" value="NEISSPPORIN"/>
</dbReference>
<evidence type="ECO:0000313" key="14">
    <source>
        <dbReference type="Proteomes" id="UP001629246"/>
    </source>
</evidence>
<evidence type="ECO:0000256" key="1">
    <source>
        <dbReference type="ARBA" id="ARBA00004571"/>
    </source>
</evidence>
<dbReference type="Proteomes" id="UP001629246">
    <property type="component" value="Unassembled WGS sequence"/>
</dbReference>
<evidence type="ECO:0000256" key="6">
    <source>
        <dbReference type="ARBA" id="ARBA00022729"/>
    </source>
</evidence>
<dbReference type="InterPro" id="IPR002299">
    <property type="entry name" value="Porin_Neis"/>
</dbReference>
<keyword evidence="9" id="KW-0472">Membrane</keyword>
<dbReference type="SUPFAM" id="SSF56935">
    <property type="entry name" value="Porins"/>
    <property type="match status" value="1"/>
</dbReference>
<protein>
    <submittedName>
        <fullName evidence="13">Porin</fullName>
    </submittedName>
</protein>
<evidence type="ECO:0000256" key="2">
    <source>
        <dbReference type="ARBA" id="ARBA00011233"/>
    </source>
</evidence>
<comment type="caution">
    <text evidence="13">The sequence shown here is derived from an EMBL/GenBank/DDBJ whole genome shotgun (WGS) entry which is preliminary data.</text>
</comment>
<sequence>MQFKSSSVAIGAAVAALFMSANVAAQTNVTIYGIVDAGLEVINHAASTGSNLARISSGNLSGSRIGFRGTEELGGGLQAVFVLENGFSVDNGSALQSNRLFGRQSYVGLQGSWGSLLVGRQNSLMLEWMSKYNTMDNATWSSKVHDAAFSDRIDNAIKYTGKVGAFELSTYYSTGFDSTKGGEVAGSTAAGREYGFGGQYSGGAFKAALVYDQKNGQTAALSGNTDKHLTFGARYKFGDAEVLGGYLVRRQNTAPSTNIRSDVSWIGMSYQVSAPLQLSASLYHTDVKNSNQDPSSIITMVKYSLSKRTDLYLINSYVQNKNGSNLGVNGFGSDVVAGQNQFGTMAGIRHTF</sequence>
<keyword evidence="14" id="KW-1185">Reference proteome</keyword>
<dbReference type="EMBL" id="JAQQFM010000010">
    <property type="protein sequence ID" value="MFL9926826.1"/>
    <property type="molecule type" value="Genomic_DNA"/>
</dbReference>
<evidence type="ECO:0000256" key="10">
    <source>
        <dbReference type="ARBA" id="ARBA00023237"/>
    </source>
</evidence>
<keyword evidence="4" id="KW-1134">Transmembrane beta strand</keyword>
<dbReference type="RefSeq" id="WP_408160046.1">
    <property type="nucleotide sequence ID" value="NZ_JAQQFM010000010.1"/>
</dbReference>
<keyword evidence="5" id="KW-0812">Transmembrane</keyword>
<keyword evidence="3" id="KW-0813">Transport</keyword>
<evidence type="ECO:0000256" key="11">
    <source>
        <dbReference type="SAM" id="SignalP"/>
    </source>
</evidence>
<name>A0ABW9ADW8_9BURK</name>
<evidence type="ECO:0000256" key="7">
    <source>
        <dbReference type="ARBA" id="ARBA00023065"/>
    </source>
</evidence>
<evidence type="ECO:0000259" key="12">
    <source>
        <dbReference type="Pfam" id="PF13609"/>
    </source>
</evidence>
<evidence type="ECO:0000256" key="3">
    <source>
        <dbReference type="ARBA" id="ARBA00022448"/>
    </source>
</evidence>
<evidence type="ECO:0000256" key="8">
    <source>
        <dbReference type="ARBA" id="ARBA00023114"/>
    </source>
</evidence>
<comment type="subcellular location">
    <subcellularLocation>
        <location evidence="1">Cell outer membrane</location>
        <topology evidence="1">Multi-pass membrane protein</topology>
    </subcellularLocation>
</comment>
<feature type="domain" description="Porin" evidence="12">
    <location>
        <begin position="12"/>
        <end position="322"/>
    </location>
</feature>
<proteinExistence type="predicted"/>
<feature type="chain" id="PRO_5046756477" evidence="11">
    <location>
        <begin position="26"/>
        <end position="352"/>
    </location>
</feature>
<keyword evidence="6 11" id="KW-0732">Signal</keyword>
<keyword evidence="10" id="KW-0998">Cell outer membrane</keyword>
<feature type="signal peptide" evidence="11">
    <location>
        <begin position="1"/>
        <end position="25"/>
    </location>
</feature>
<evidence type="ECO:0000256" key="9">
    <source>
        <dbReference type="ARBA" id="ARBA00023136"/>
    </source>
</evidence>
<dbReference type="InterPro" id="IPR001702">
    <property type="entry name" value="Porin_Gram-ve"/>
</dbReference>
<evidence type="ECO:0000256" key="5">
    <source>
        <dbReference type="ARBA" id="ARBA00022692"/>
    </source>
</evidence>
<dbReference type="Pfam" id="PF13609">
    <property type="entry name" value="Porin_4"/>
    <property type="match status" value="1"/>
</dbReference>
<accession>A0ABW9ADW8</accession>